<dbReference type="Proteomes" id="UP001378960">
    <property type="component" value="Unassembled WGS sequence"/>
</dbReference>
<accession>A0AAV5QXH4</accession>
<feature type="region of interest" description="Disordered" evidence="2">
    <location>
        <begin position="189"/>
        <end position="219"/>
    </location>
</feature>
<dbReference type="GO" id="GO:0032981">
    <property type="term" value="P:mitochondrial respiratory chain complex I assembly"/>
    <property type="evidence" value="ECO:0007669"/>
    <property type="project" value="TreeGrafter"/>
</dbReference>
<comment type="similarity">
    <text evidence="1">Belongs to the complex I NDUFA12 subunit family.</text>
</comment>
<comment type="caution">
    <text evidence="3">The sequence shown here is derived from an EMBL/GenBank/DDBJ whole genome shotgun (WGS) entry which is preliminary data.</text>
</comment>
<evidence type="ECO:0000313" key="3">
    <source>
        <dbReference type="EMBL" id="GMM43498.1"/>
    </source>
</evidence>
<protein>
    <recommendedName>
        <fullName evidence="5">NADH dehydrogenase [ubiquinone] 1 alpha subcomplex subunit</fullName>
    </recommendedName>
</protein>
<evidence type="ECO:0008006" key="5">
    <source>
        <dbReference type="Google" id="ProtNLM"/>
    </source>
</evidence>
<dbReference type="GO" id="GO:0005739">
    <property type="term" value="C:mitochondrion"/>
    <property type="evidence" value="ECO:0007669"/>
    <property type="project" value="TreeGrafter"/>
</dbReference>
<name>A0AAV5QXH4_PICKL</name>
<proteinExistence type="inferred from homology"/>
<keyword evidence="4" id="KW-1185">Reference proteome</keyword>
<dbReference type="InterPro" id="IPR052618">
    <property type="entry name" value="ComplexI_NDUFA12"/>
</dbReference>
<evidence type="ECO:0000313" key="4">
    <source>
        <dbReference type="Proteomes" id="UP001378960"/>
    </source>
</evidence>
<reference evidence="3 4" key="1">
    <citation type="journal article" date="2023" name="Elife">
        <title>Identification of key yeast species and microbe-microbe interactions impacting larval growth of Drosophila in the wild.</title>
        <authorList>
            <person name="Mure A."/>
            <person name="Sugiura Y."/>
            <person name="Maeda R."/>
            <person name="Honda K."/>
            <person name="Sakurai N."/>
            <person name="Takahashi Y."/>
            <person name="Watada M."/>
            <person name="Katoh T."/>
            <person name="Gotoh A."/>
            <person name="Gotoh Y."/>
            <person name="Taniguchi I."/>
            <person name="Nakamura K."/>
            <person name="Hayashi T."/>
            <person name="Katayama T."/>
            <person name="Uemura T."/>
            <person name="Hattori Y."/>
        </authorList>
    </citation>
    <scope>NUCLEOTIDE SEQUENCE [LARGE SCALE GENOMIC DNA]</scope>
    <source>
        <strain evidence="3 4">PK-24</strain>
    </source>
</reference>
<dbReference type="Pfam" id="PF05071">
    <property type="entry name" value="NDUFA12"/>
    <property type="match status" value="1"/>
</dbReference>
<dbReference type="InterPro" id="IPR007763">
    <property type="entry name" value="NDUFA12"/>
</dbReference>
<gene>
    <name evidence="3" type="ORF">DAPK24_000730</name>
</gene>
<dbReference type="EMBL" id="BTGB01000001">
    <property type="protein sequence ID" value="GMM43498.1"/>
    <property type="molecule type" value="Genomic_DNA"/>
</dbReference>
<evidence type="ECO:0000256" key="2">
    <source>
        <dbReference type="SAM" id="MobiDB-lite"/>
    </source>
</evidence>
<dbReference type="GO" id="GO:0045271">
    <property type="term" value="C:respiratory chain complex I"/>
    <property type="evidence" value="ECO:0007669"/>
    <property type="project" value="InterPro"/>
</dbReference>
<evidence type="ECO:0000256" key="1">
    <source>
        <dbReference type="ARBA" id="ARBA00007355"/>
    </source>
</evidence>
<organism evidence="3 4">
    <name type="scientific">Pichia kluyveri</name>
    <name type="common">Yeast</name>
    <dbReference type="NCBI Taxonomy" id="36015"/>
    <lineage>
        <taxon>Eukaryota</taxon>
        <taxon>Fungi</taxon>
        <taxon>Dikarya</taxon>
        <taxon>Ascomycota</taxon>
        <taxon>Saccharomycotina</taxon>
        <taxon>Pichiomycetes</taxon>
        <taxon>Pichiales</taxon>
        <taxon>Pichiaceae</taxon>
        <taxon>Pichia</taxon>
    </lineage>
</organism>
<sequence length="219" mass="26092">MSSPATAQKLKEFYSRVSVWKQLYYKWRGLKGVPLRKKFFVGYDLDANTYWEYFQDGKHLRPRRMVEPYEPQKLIFNYFDKVPIQWAQWLKFSRKTPPSIFDILQDEERVRKLQIMSQFKEGEQLYNKELHQQRIEENLNRELGKIQNKNDRENQSTAENAAIAMQKSGYDLNNLSHLEIKSKNNAKLETDASSLAEDPWKQAAHSNDQPQEATFKPRR</sequence>
<dbReference type="AlphaFoldDB" id="A0AAV5QXH4"/>
<dbReference type="PANTHER" id="PTHR32470:SF2">
    <property type="entry name" value="NADH DEHYDROGENASE [UBIQUINONE] 1 ALPHA SUBCOMPLEX ASSEMBLY FACTOR 2"/>
    <property type="match status" value="1"/>
</dbReference>
<dbReference type="PANTHER" id="PTHR32470">
    <property type="entry name" value="ADH DEHYDROGENASE [UBIQUINONE] 1 ALPHA SUBCOMPLEX ASSEMBLY FACTOR 2"/>
    <property type="match status" value="1"/>
</dbReference>